<accession>A0A3G2R2Q7</accession>
<gene>
    <name evidence="2" type="ORF">D2962_01240</name>
</gene>
<dbReference type="Pfam" id="PF22007">
    <property type="entry name" value="DUF6930"/>
    <property type="match status" value="1"/>
</dbReference>
<evidence type="ECO:0000313" key="3">
    <source>
        <dbReference type="Proteomes" id="UP000280960"/>
    </source>
</evidence>
<keyword evidence="3" id="KW-1185">Reference proteome</keyword>
<dbReference type="KEGG" id="bacg:D2962_01240"/>
<protein>
    <recommendedName>
        <fullName evidence="1">DUF6930 domain-containing protein</fullName>
    </recommendedName>
</protein>
<sequence length="68" mass="8028">MQKMMLMFPVNRMIDMFLNKGLLSEIHVRDERMAAILGDLCKKTGVKMRITNVLPDVYFFINEMDKNM</sequence>
<dbReference type="Proteomes" id="UP000280960">
    <property type="component" value="Chromosome"/>
</dbReference>
<reference evidence="2 3" key="1">
    <citation type="submission" date="2018-10" db="EMBL/GenBank/DDBJ databases">
        <authorList>
            <person name="Zhang X."/>
        </authorList>
    </citation>
    <scope>NUCLEOTIDE SEQUENCE [LARGE SCALE GENOMIC DNA]</scope>
    <source>
        <strain evidence="2 3">SK-G1</strain>
    </source>
</reference>
<dbReference type="InterPro" id="IPR054216">
    <property type="entry name" value="DUF6930"/>
</dbReference>
<proteinExistence type="predicted"/>
<dbReference type="EMBL" id="CP033169">
    <property type="protein sequence ID" value="AYO29408.1"/>
    <property type="molecule type" value="Genomic_DNA"/>
</dbReference>
<evidence type="ECO:0000313" key="2">
    <source>
        <dbReference type="EMBL" id="AYO29408.1"/>
    </source>
</evidence>
<name>A0A3G2R2Q7_9FIRM</name>
<dbReference type="AlphaFoldDB" id="A0A3G2R2Q7"/>
<evidence type="ECO:0000259" key="1">
    <source>
        <dbReference type="Pfam" id="PF22007"/>
    </source>
</evidence>
<organism evidence="2 3">
    <name type="scientific">Biomaibacter acetigenes</name>
    <dbReference type="NCBI Taxonomy" id="2316383"/>
    <lineage>
        <taxon>Bacteria</taxon>
        <taxon>Bacillati</taxon>
        <taxon>Bacillota</taxon>
        <taxon>Clostridia</taxon>
        <taxon>Thermosediminibacterales</taxon>
        <taxon>Tepidanaerobacteraceae</taxon>
        <taxon>Biomaibacter</taxon>
    </lineage>
</organism>
<feature type="domain" description="DUF6930" evidence="1">
    <location>
        <begin position="10"/>
        <end position="64"/>
    </location>
</feature>